<sequence length="104" mass="11585">MSVIFKHCASYWNANEEMVPIKCSYSFVGVVGHRLNVCLFIILRFVLIVLLIAHPRVPCDSGSPANCAMLSGNAIRGYFVGFVLSSRPSCLYIPHDSLNWLSHI</sequence>
<dbReference type="Proteomes" id="UP000499080">
    <property type="component" value="Unassembled WGS sequence"/>
</dbReference>
<keyword evidence="3" id="KW-1185">Reference proteome</keyword>
<reference evidence="2 3" key="1">
    <citation type="journal article" date="2019" name="Sci. Rep.">
        <title>Orb-weaving spider Araneus ventricosus genome elucidates the spidroin gene catalogue.</title>
        <authorList>
            <person name="Kono N."/>
            <person name="Nakamura H."/>
            <person name="Ohtoshi R."/>
            <person name="Moran D.A.P."/>
            <person name="Shinohara A."/>
            <person name="Yoshida Y."/>
            <person name="Fujiwara M."/>
            <person name="Mori M."/>
            <person name="Tomita M."/>
            <person name="Arakawa K."/>
        </authorList>
    </citation>
    <scope>NUCLEOTIDE SEQUENCE [LARGE SCALE GENOMIC DNA]</scope>
</reference>
<keyword evidence="1" id="KW-1133">Transmembrane helix</keyword>
<evidence type="ECO:0000313" key="3">
    <source>
        <dbReference type="Proteomes" id="UP000499080"/>
    </source>
</evidence>
<evidence type="ECO:0000313" key="2">
    <source>
        <dbReference type="EMBL" id="GBN73230.1"/>
    </source>
</evidence>
<comment type="caution">
    <text evidence="2">The sequence shown here is derived from an EMBL/GenBank/DDBJ whole genome shotgun (WGS) entry which is preliminary data.</text>
</comment>
<name>A0A4Y2RCT1_ARAVE</name>
<dbReference type="AlphaFoldDB" id="A0A4Y2RCT1"/>
<dbReference type="EMBL" id="BGPR01016496">
    <property type="protein sequence ID" value="GBN73230.1"/>
    <property type="molecule type" value="Genomic_DNA"/>
</dbReference>
<organism evidence="2 3">
    <name type="scientific">Araneus ventricosus</name>
    <name type="common">Orbweaver spider</name>
    <name type="synonym">Epeira ventricosa</name>
    <dbReference type="NCBI Taxonomy" id="182803"/>
    <lineage>
        <taxon>Eukaryota</taxon>
        <taxon>Metazoa</taxon>
        <taxon>Ecdysozoa</taxon>
        <taxon>Arthropoda</taxon>
        <taxon>Chelicerata</taxon>
        <taxon>Arachnida</taxon>
        <taxon>Araneae</taxon>
        <taxon>Araneomorphae</taxon>
        <taxon>Entelegynae</taxon>
        <taxon>Araneoidea</taxon>
        <taxon>Araneidae</taxon>
        <taxon>Araneus</taxon>
    </lineage>
</organism>
<keyword evidence="1" id="KW-0472">Membrane</keyword>
<keyword evidence="1" id="KW-0812">Transmembrane</keyword>
<feature type="transmembrane region" description="Helical" evidence="1">
    <location>
        <begin position="34"/>
        <end position="53"/>
    </location>
</feature>
<gene>
    <name evidence="2" type="ORF">AVEN_18691_1</name>
</gene>
<proteinExistence type="predicted"/>
<evidence type="ECO:0000256" key="1">
    <source>
        <dbReference type="SAM" id="Phobius"/>
    </source>
</evidence>
<accession>A0A4Y2RCT1</accession>
<protein>
    <submittedName>
        <fullName evidence="2">Uncharacterized protein</fullName>
    </submittedName>
</protein>